<dbReference type="EMBL" id="FQTT01000011">
    <property type="protein sequence ID" value="SHE25804.1"/>
    <property type="molecule type" value="Genomic_DNA"/>
</dbReference>
<keyword evidence="1" id="KW-1133">Transmembrane helix</keyword>
<evidence type="ECO:0000313" key="3">
    <source>
        <dbReference type="Proteomes" id="UP000184291"/>
    </source>
</evidence>
<gene>
    <name evidence="2" type="ORF">ACGLYG10_2040</name>
</gene>
<reference evidence="3" key="1">
    <citation type="submission" date="2016-09" db="EMBL/GenBank/DDBJ databases">
        <authorList>
            <person name="Strepis N."/>
        </authorList>
    </citation>
    <scope>NUCLEOTIDE SEQUENCE [LARGE SCALE GENOMIC DNA]</scope>
</reference>
<feature type="transmembrane region" description="Helical" evidence="1">
    <location>
        <begin position="258"/>
        <end position="280"/>
    </location>
</feature>
<keyword evidence="3" id="KW-1185">Reference proteome</keyword>
<dbReference type="AlphaFoldDB" id="A0A1M4S0N6"/>
<evidence type="ECO:0000313" key="2">
    <source>
        <dbReference type="EMBL" id="SHE25804.1"/>
    </source>
</evidence>
<feature type="transmembrane region" description="Helical" evidence="1">
    <location>
        <begin position="230"/>
        <end position="251"/>
    </location>
</feature>
<dbReference type="STRING" id="1892869.ACGLYG10_2040"/>
<feature type="transmembrane region" description="Helical" evidence="1">
    <location>
        <begin position="101"/>
        <end position="121"/>
    </location>
</feature>
<accession>A0A1M4S0N6</accession>
<name>A0A1M4S0N6_9ACTO</name>
<evidence type="ECO:0000256" key="1">
    <source>
        <dbReference type="SAM" id="Phobius"/>
    </source>
</evidence>
<keyword evidence="1" id="KW-0472">Membrane</keyword>
<feature type="transmembrane region" description="Helical" evidence="1">
    <location>
        <begin position="136"/>
        <end position="156"/>
    </location>
</feature>
<organism evidence="2 3">
    <name type="scientific">Actinomyces glycerinitolerans</name>
    <dbReference type="NCBI Taxonomy" id="1892869"/>
    <lineage>
        <taxon>Bacteria</taxon>
        <taxon>Bacillati</taxon>
        <taxon>Actinomycetota</taxon>
        <taxon>Actinomycetes</taxon>
        <taxon>Actinomycetales</taxon>
        <taxon>Actinomycetaceae</taxon>
        <taxon>Actinomyces</taxon>
    </lineage>
</organism>
<protein>
    <submittedName>
        <fullName evidence="2">Uncharacterized protein</fullName>
    </submittedName>
</protein>
<keyword evidence="1" id="KW-0812">Transmembrane</keyword>
<feature type="transmembrane region" description="Helical" evidence="1">
    <location>
        <begin position="25"/>
        <end position="42"/>
    </location>
</feature>
<feature type="transmembrane region" description="Helical" evidence="1">
    <location>
        <begin position="168"/>
        <end position="187"/>
    </location>
</feature>
<proteinExistence type="predicted"/>
<dbReference type="OrthoDB" id="9928875at2"/>
<dbReference type="Proteomes" id="UP000184291">
    <property type="component" value="Unassembled WGS sequence"/>
</dbReference>
<sequence>MSAPTEVSGKVVHRLTGRRTAPERAALALIVMTMLISLLVVVDHVRRSRPEASIGGDASQPVRELVELVETLSNMSGWLYTALVLETVGLVQLMKRRQATAAVAGLWVSGPLTYTIAFTGADETFQVMEGTIGDSVALLVALLVAMIPTGITAVVAGRRMPRPRPVSVALGLGASVFLLAFSAIQLIRGWLNYQYVANLCWYAPVRIDAAVGPWLSTEVNLNGSEHGLPFIGAGGVMLVAVFVLALLAVTASAFRIRGLFLAGAVGGPVALLIHHVAVWVVADNSLFRGSQWVPLAFLVLQSGILLAMSLAARSAATTTVAPVAASS</sequence>
<feature type="transmembrane region" description="Helical" evidence="1">
    <location>
        <begin position="292"/>
        <end position="312"/>
    </location>
</feature>